<evidence type="ECO:0000313" key="2">
    <source>
        <dbReference type="Proteomes" id="UP000183090"/>
    </source>
</evidence>
<dbReference type="EMBL" id="FOTB01000001">
    <property type="protein sequence ID" value="SFK51169.1"/>
    <property type="molecule type" value="Genomic_DNA"/>
</dbReference>
<evidence type="ECO:0000313" key="1">
    <source>
        <dbReference type="EMBL" id="SFK51169.1"/>
    </source>
</evidence>
<dbReference type="Gene3D" id="3.40.50.12780">
    <property type="entry name" value="N-terminal domain of ligase-like"/>
    <property type="match status" value="1"/>
</dbReference>
<proteinExistence type="predicted"/>
<dbReference type="AlphaFoldDB" id="A0AA94HBE1"/>
<dbReference type="Proteomes" id="UP000183090">
    <property type="component" value="Unassembled WGS sequence"/>
</dbReference>
<dbReference type="SUPFAM" id="SSF56801">
    <property type="entry name" value="Acetyl-CoA synthetase-like"/>
    <property type="match status" value="1"/>
</dbReference>
<dbReference type="InterPro" id="IPR042099">
    <property type="entry name" value="ANL_N_sf"/>
</dbReference>
<sequence>MMLKKMMNTSVHDIYFSSPVFMQHAFTSVYGYKLRRERYNVLYRRAFRRYMEGGTNPKEMLSDFMHHLKQNIPFYRDIRIDEGNLFESFLALPVTVKEDLRNGLEERSHTVGIMRKSRTSGTTGKNLAVYDSEYDRADRMAYLDYIKMQSGVKPFSKRASFTGQELTPPDHRNILWRYNKPMNQILYATFHMTPENVGHVYENLVRFRPVTLDGFPTSIHMLAKYMLSNGLKPDFEVRAVFPTAETLLPHVKRDIEKAFDTVVIDQYSSSEGAPFIYGTEDGKYIVGKETGLIEFERVGHHLYDMIVTSYINRATPIVRYRIGDQVEIRSDRKYLNSFDDDIKIERIIGRAADYLTGSRSNRVTAVNISWVVDGLEEKVIQMQFVQTGRYHYVVNMVVEDAFEKHDEDIIRDRMYRRLGEESVIHFDYMEAIPKEKNGKVRFIINQTGKEVSVGDTDESV</sequence>
<dbReference type="GO" id="GO:0016874">
    <property type="term" value="F:ligase activity"/>
    <property type="evidence" value="ECO:0007669"/>
    <property type="project" value="UniProtKB-KW"/>
</dbReference>
<gene>
    <name evidence="1" type="ORF">SAMN05216235_0068</name>
</gene>
<accession>A0AA94HBE1</accession>
<dbReference type="InterPro" id="IPR053158">
    <property type="entry name" value="CapK_Type1_Caps_Biosynth"/>
</dbReference>
<protein>
    <submittedName>
        <fullName evidence="1">Phenylacetate-CoA ligase</fullName>
    </submittedName>
</protein>
<dbReference type="RefSeq" id="WP_234960350.1">
    <property type="nucleotide sequence ID" value="NZ_CP011366.1"/>
</dbReference>
<dbReference type="PANTHER" id="PTHR36932:SF1">
    <property type="entry name" value="CAPSULAR POLYSACCHARIDE BIOSYNTHESIS PROTEIN"/>
    <property type="match status" value="1"/>
</dbReference>
<name>A0AA94HBE1_9STAP</name>
<reference evidence="1 2" key="1">
    <citation type="submission" date="2016-10" db="EMBL/GenBank/DDBJ databases">
        <authorList>
            <person name="Varghese N."/>
            <person name="Submissions S."/>
        </authorList>
    </citation>
    <scope>NUCLEOTIDE SEQUENCE [LARGE SCALE GENOMIC DNA]</scope>
    <source>
        <strain evidence="1 2">CGMCC 1.6501</strain>
    </source>
</reference>
<organism evidence="1 2">
    <name type="scientific">Salinicoccus halodurans</name>
    <dbReference type="NCBI Taxonomy" id="407035"/>
    <lineage>
        <taxon>Bacteria</taxon>
        <taxon>Bacillati</taxon>
        <taxon>Bacillota</taxon>
        <taxon>Bacilli</taxon>
        <taxon>Bacillales</taxon>
        <taxon>Staphylococcaceae</taxon>
        <taxon>Salinicoccus</taxon>
    </lineage>
</organism>
<comment type="caution">
    <text evidence="1">The sequence shown here is derived from an EMBL/GenBank/DDBJ whole genome shotgun (WGS) entry which is preliminary data.</text>
</comment>
<keyword evidence="1" id="KW-0436">Ligase</keyword>
<dbReference type="PANTHER" id="PTHR36932">
    <property type="entry name" value="CAPSULAR POLYSACCHARIDE BIOSYNTHESIS PROTEIN"/>
    <property type="match status" value="1"/>
</dbReference>